<evidence type="ECO:0000256" key="12">
    <source>
        <dbReference type="SAM" id="MobiDB-lite"/>
    </source>
</evidence>
<evidence type="ECO:0000256" key="2">
    <source>
        <dbReference type="ARBA" id="ARBA00006434"/>
    </source>
</evidence>
<keyword evidence="3" id="KW-0813">Transport</keyword>
<evidence type="ECO:0000256" key="1">
    <source>
        <dbReference type="ARBA" id="ARBA00004651"/>
    </source>
</evidence>
<evidence type="ECO:0008006" key="15">
    <source>
        <dbReference type="Google" id="ProtNLM"/>
    </source>
</evidence>
<dbReference type="GO" id="GO:0006814">
    <property type="term" value="P:sodium ion transport"/>
    <property type="evidence" value="ECO:0007669"/>
    <property type="project" value="UniProtKB-KW"/>
</dbReference>
<feature type="transmembrane region" description="Helical" evidence="13">
    <location>
        <begin position="237"/>
        <end position="255"/>
    </location>
</feature>
<dbReference type="GO" id="GO:0015293">
    <property type="term" value="F:symporter activity"/>
    <property type="evidence" value="ECO:0007669"/>
    <property type="project" value="TreeGrafter"/>
</dbReference>
<keyword evidence="5 13" id="KW-0812">Transmembrane</keyword>
<feature type="transmembrane region" description="Helical" evidence="13">
    <location>
        <begin position="190"/>
        <end position="208"/>
    </location>
</feature>
<evidence type="ECO:0000256" key="4">
    <source>
        <dbReference type="ARBA" id="ARBA00022475"/>
    </source>
</evidence>
<keyword evidence="6 13" id="KW-1133">Transmembrane helix</keyword>
<keyword evidence="4" id="KW-1003">Cell membrane</keyword>
<dbReference type="InterPro" id="IPR001734">
    <property type="entry name" value="Na/solute_symporter"/>
</dbReference>
<keyword evidence="9 13" id="KW-0472">Membrane</keyword>
<feature type="transmembrane region" description="Helical" evidence="13">
    <location>
        <begin position="407"/>
        <end position="432"/>
    </location>
</feature>
<feature type="transmembrane region" description="Helical" evidence="13">
    <location>
        <begin position="518"/>
        <end position="539"/>
    </location>
</feature>
<feature type="transmembrane region" description="Helical" evidence="13">
    <location>
        <begin position="439"/>
        <end position="462"/>
    </location>
</feature>
<dbReference type="Pfam" id="PF00474">
    <property type="entry name" value="SSF"/>
    <property type="match status" value="1"/>
</dbReference>
<dbReference type="InterPro" id="IPR038377">
    <property type="entry name" value="Na/Glc_symporter_sf"/>
</dbReference>
<feature type="transmembrane region" description="Helical" evidence="13">
    <location>
        <begin position="275"/>
        <end position="298"/>
    </location>
</feature>
<dbReference type="PANTHER" id="PTHR42985">
    <property type="entry name" value="SODIUM-COUPLED MONOCARBOXYLATE TRANSPORTER"/>
    <property type="match status" value="1"/>
</dbReference>
<protein>
    <recommendedName>
        <fullName evidence="15">Sodium/solute symporter</fullName>
    </recommendedName>
</protein>
<feature type="compositionally biased region" description="Basic and acidic residues" evidence="12">
    <location>
        <begin position="566"/>
        <end position="586"/>
    </location>
</feature>
<name>A0A1B6GGU5_9HEMI</name>
<gene>
    <name evidence="14" type="ORF">g.25624</name>
</gene>
<keyword evidence="7" id="KW-0915">Sodium</keyword>
<proteinExistence type="inferred from homology"/>
<dbReference type="GO" id="GO:0005886">
    <property type="term" value="C:plasma membrane"/>
    <property type="evidence" value="ECO:0007669"/>
    <property type="project" value="UniProtKB-SubCell"/>
</dbReference>
<evidence type="ECO:0000256" key="8">
    <source>
        <dbReference type="ARBA" id="ARBA00023065"/>
    </source>
</evidence>
<dbReference type="NCBIfam" id="TIGR00813">
    <property type="entry name" value="sss"/>
    <property type="match status" value="1"/>
</dbReference>
<comment type="subcellular location">
    <subcellularLocation>
        <location evidence="1">Cell membrane</location>
        <topology evidence="1">Multi-pass membrane protein</topology>
    </subcellularLocation>
</comment>
<feature type="transmembrane region" description="Helical" evidence="13">
    <location>
        <begin position="330"/>
        <end position="353"/>
    </location>
</feature>
<evidence type="ECO:0000256" key="7">
    <source>
        <dbReference type="ARBA" id="ARBA00023053"/>
    </source>
</evidence>
<dbReference type="PROSITE" id="PS50283">
    <property type="entry name" value="NA_SOLUT_SYMP_3"/>
    <property type="match status" value="1"/>
</dbReference>
<evidence type="ECO:0000313" key="14">
    <source>
        <dbReference type="EMBL" id="JAS61664.1"/>
    </source>
</evidence>
<feature type="transmembrane region" description="Helical" evidence="13">
    <location>
        <begin position="156"/>
        <end position="178"/>
    </location>
</feature>
<feature type="transmembrane region" description="Helical" evidence="13">
    <location>
        <begin position="12"/>
        <end position="31"/>
    </location>
</feature>
<comment type="similarity">
    <text evidence="2 11">Belongs to the sodium:solute symporter (SSF) (TC 2.A.21) family.</text>
</comment>
<evidence type="ECO:0000256" key="5">
    <source>
        <dbReference type="ARBA" id="ARBA00022692"/>
    </source>
</evidence>
<dbReference type="AlphaFoldDB" id="A0A1B6GGU5"/>
<dbReference type="EMBL" id="GECZ01008105">
    <property type="protein sequence ID" value="JAS61664.1"/>
    <property type="molecule type" value="Transcribed_RNA"/>
</dbReference>
<feature type="transmembrane region" description="Helical" evidence="13">
    <location>
        <begin position="123"/>
        <end position="144"/>
    </location>
</feature>
<feature type="transmembrane region" description="Helical" evidence="13">
    <location>
        <begin position="51"/>
        <end position="70"/>
    </location>
</feature>
<organism evidence="14">
    <name type="scientific">Cuerna arida</name>
    <dbReference type="NCBI Taxonomy" id="1464854"/>
    <lineage>
        <taxon>Eukaryota</taxon>
        <taxon>Metazoa</taxon>
        <taxon>Ecdysozoa</taxon>
        <taxon>Arthropoda</taxon>
        <taxon>Hexapoda</taxon>
        <taxon>Insecta</taxon>
        <taxon>Pterygota</taxon>
        <taxon>Neoptera</taxon>
        <taxon>Paraneoptera</taxon>
        <taxon>Hemiptera</taxon>
        <taxon>Auchenorrhyncha</taxon>
        <taxon>Membracoidea</taxon>
        <taxon>Cicadellidae</taxon>
        <taxon>Cicadellinae</taxon>
        <taxon>Proconiini</taxon>
        <taxon>Cuerna</taxon>
    </lineage>
</organism>
<feature type="transmembrane region" description="Helical" evidence="13">
    <location>
        <begin position="82"/>
        <end position="102"/>
    </location>
</feature>
<feature type="transmembrane region" description="Helical" evidence="13">
    <location>
        <begin position="382"/>
        <end position="401"/>
    </location>
</feature>
<dbReference type="Gene3D" id="1.20.1730.10">
    <property type="entry name" value="Sodium/glucose cotransporter"/>
    <property type="match status" value="1"/>
</dbReference>
<feature type="region of interest" description="Disordered" evidence="12">
    <location>
        <begin position="565"/>
        <end position="586"/>
    </location>
</feature>
<evidence type="ECO:0000256" key="11">
    <source>
        <dbReference type="RuleBase" id="RU362091"/>
    </source>
</evidence>
<evidence type="ECO:0000256" key="13">
    <source>
        <dbReference type="SAM" id="Phobius"/>
    </source>
</evidence>
<keyword evidence="8" id="KW-0406">Ion transport</keyword>
<dbReference type="CDD" id="cd11492">
    <property type="entry name" value="SLC5sbd_NIS-SMVT"/>
    <property type="match status" value="1"/>
</dbReference>
<keyword evidence="10" id="KW-0739">Sodium transport</keyword>
<reference evidence="14" key="1">
    <citation type="submission" date="2015-11" db="EMBL/GenBank/DDBJ databases">
        <title>De novo transcriptome assembly of four potential Pierce s Disease insect vectors from Arizona vineyards.</title>
        <authorList>
            <person name="Tassone E.E."/>
        </authorList>
    </citation>
    <scope>NUCLEOTIDE SEQUENCE</scope>
</reference>
<sequence>MDSDLMFNWVEYSVVVIMLILSLLVGAYYTFFNKQKTYNDYMLGGRTMGVLPVSMSIVAGFISGITILGLPTEMYLYGSQCMTNNIANLIIMTVAGVFYLPVYHKLQLNSLLEYLELRFDSNVRFMGTIMYTIASVLHLPAIIYVPGLAFNQVTGVPLHVITPIISICCLFYTAFGGVKAVMWSDTLQNMFTLVAVIFVVLIGSWRLGGVLEMWRINEQGSRLEIFNMDPDPFARNTFLTVTIGSAFFFLTNIVANPGPVQRFLSVPSIKHVRWVLFYSLVGFYIIINLCSFLGFVLYARYHQCDPVAAGVIKNPSQMVPLYVMEVAKDYPGLAGLFMSGVMGAALSSMASYYNATGGMLYKDVMEVFFPTVHHSETKQFTIIKVIIFALGIISVAMVFVVEKLGTVLQMSVSLLGAVCGSILSLFTVGIFFPFVNTKGALAGSLTSLFLSGWIVFNAQYYIMKGKLQFPGKFTSIDQCPNSTQNNFSPHPELVFNYTGVGSQVLADSTVPQLYQLSYNYYTVLGTLTGVLVALVVSLLTKSPDITTMNPDLFTPYVHRFLPVREQNSEPRSSKDEYVLTNKKEEG</sequence>
<evidence type="ECO:0000256" key="10">
    <source>
        <dbReference type="ARBA" id="ARBA00023201"/>
    </source>
</evidence>
<evidence type="ECO:0000256" key="9">
    <source>
        <dbReference type="ARBA" id="ARBA00023136"/>
    </source>
</evidence>
<accession>A0A1B6GGU5</accession>
<evidence type="ECO:0000256" key="3">
    <source>
        <dbReference type="ARBA" id="ARBA00022448"/>
    </source>
</evidence>
<evidence type="ECO:0000256" key="6">
    <source>
        <dbReference type="ARBA" id="ARBA00022989"/>
    </source>
</evidence>
<dbReference type="InterPro" id="IPR051163">
    <property type="entry name" value="Sodium:Solute_Symporter_SSF"/>
</dbReference>
<dbReference type="PANTHER" id="PTHR42985:SF39">
    <property type="entry name" value="GH10366P"/>
    <property type="match status" value="1"/>
</dbReference>